<comment type="caution">
    <text evidence="2">The sequence shown here is derived from an EMBL/GenBank/DDBJ whole genome shotgun (WGS) entry which is preliminary data.</text>
</comment>
<evidence type="ECO:0000259" key="1">
    <source>
        <dbReference type="PROSITE" id="PS51462"/>
    </source>
</evidence>
<dbReference type="PROSITE" id="PS51462">
    <property type="entry name" value="NUDIX"/>
    <property type="match status" value="1"/>
</dbReference>
<dbReference type="Pfam" id="PF00293">
    <property type="entry name" value="NUDIX"/>
    <property type="match status" value="1"/>
</dbReference>
<dbReference type="PANTHER" id="PTHR12992">
    <property type="entry name" value="NUDIX HYDROLASE"/>
    <property type="match status" value="1"/>
</dbReference>
<reference evidence="2" key="1">
    <citation type="submission" date="2015-10" db="EMBL/GenBank/DDBJ databases">
        <authorList>
            <person name="Martinez-Garcia P.J."/>
            <person name="Crepeau M.W."/>
            <person name="Puiu D."/>
            <person name="Gonzalez-Ibeas D."/>
            <person name="Whalen J."/>
            <person name="Stevens K."/>
            <person name="Paul R."/>
            <person name="Butterfield T."/>
            <person name="Britton M."/>
            <person name="Reagan R."/>
            <person name="Chakraborty S."/>
            <person name="Walawage S.L."/>
            <person name="Vasquez-Gross H.A."/>
            <person name="Cardeno C."/>
            <person name="Famula R."/>
            <person name="Pratt K."/>
            <person name="Kuruganti S."/>
            <person name="Aradhya M.K."/>
            <person name="Leslie C.A."/>
            <person name="Dandekar A.M."/>
            <person name="Salzberg S.L."/>
            <person name="Wegrzyn J.L."/>
            <person name="Langley C.H."/>
            <person name="Neale D.B."/>
        </authorList>
    </citation>
    <scope>NUCLEOTIDE SEQUENCE</scope>
    <source>
        <tissue evidence="2">Leaves</tissue>
    </source>
</reference>
<accession>A0A833Y2P5</accession>
<evidence type="ECO:0000313" key="2">
    <source>
        <dbReference type="EMBL" id="KAF5476309.1"/>
    </source>
</evidence>
<dbReference type="InterPro" id="IPR000086">
    <property type="entry name" value="NUDIX_hydrolase_dom"/>
</dbReference>
<dbReference type="InterPro" id="IPR015797">
    <property type="entry name" value="NUDIX_hydrolase-like_dom_sf"/>
</dbReference>
<dbReference type="SUPFAM" id="SSF55811">
    <property type="entry name" value="Nudix"/>
    <property type="match status" value="1"/>
</dbReference>
<organism evidence="2 3">
    <name type="scientific">Juglans regia</name>
    <name type="common">English walnut</name>
    <dbReference type="NCBI Taxonomy" id="51240"/>
    <lineage>
        <taxon>Eukaryota</taxon>
        <taxon>Viridiplantae</taxon>
        <taxon>Streptophyta</taxon>
        <taxon>Embryophyta</taxon>
        <taxon>Tracheophyta</taxon>
        <taxon>Spermatophyta</taxon>
        <taxon>Magnoliopsida</taxon>
        <taxon>eudicotyledons</taxon>
        <taxon>Gunneridae</taxon>
        <taxon>Pentapetalae</taxon>
        <taxon>rosids</taxon>
        <taxon>fabids</taxon>
        <taxon>Fagales</taxon>
        <taxon>Juglandaceae</taxon>
        <taxon>Juglans</taxon>
    </lineage>
</organism>
<evidence type="ECO:0000313" key="3">
    <source>
        <dbReference type="Proteomes" id="UP000619265"/>
    </source>
</evidence>
<dbReference type="CDD" id="cd03426">
    <property type="entry name" value="NUDIX_CoAse_Nudt7"/>
    <property type="match status" value="1"/>
</dbReference>
<dbReference type="Gramene" id="Jr03_26100_p1">
    <property type="protein sequence ID" value="cds.Jr03_26100_p1"/>
    <property type="gene ID" value="Jr03_26100"/>
</dbReference>
<reference evidence="2" key="2">
    <citation type="submission" date="2020-03" db="EMBL/GenBank/DDBJ databases">
        <title>Walnut 2.0.</title>
        <authorList>
            <person name="Marrano A."/>
            <person name="Britton M."/>
            <person name="Zimin A.V."/>
            <person name="Zaini P.A."/>
            <person name="Workman R."/>
            <person name="Puiu D."/>
            <person name="Bianco L."/>
            <person name="Allen B.J."/>
            <person name="Troggio M."/>
            <person name="Leslie C.A."/>
            <person name="Timp W."/>
            <person name="Dendekar A."/>
            <person name="Salzberg S.L."/>
            <person name="Neale D.B."/>
        </authorList>
    </citation>
    <scope>NUCLEOTIDE SEQUENCE</scope>
    <source>
        <tissue evidence="2">Leaves</tissue>
    </source>
</reference>
<dbReference type="AlphaFoldDB" id="A0A833Y2P5"/>
<gene>
    <name evidence="2" type="ORF">F2P56_008039</name>
</gene>
<sequence>MAYLASHEPCQLGEEISGNQLFQRLAKQLQLPRLKNEKVDQKDQYCSIRSDFGSVVKSPCVNWTERRAAVLICLFEGEEGELRVILTKRSMKLSSYPGDVALPGGKFEKGDADDSATALREAMEEIGLEPNLVRVAATLEPFISQEDNHRCEAREWMGSKYILHLFDFKCEKGGFLIWGLTASCILIRVASIIYQRSPCFEAHLPDFQTIANLLYT</sequence>
<proteinExistence type="predicted"/>
<feature type="domain" description="Nudix hydrolase" evidence="1">
    <location>
        <begin position="65"/>
        <end position="214"/>
    </location>
</feature>
<dbReference type="Proteomes" id="UP000619265">
    <property type="component" value="Unassembled WGS sequence"/>
</dbReference>
<dbReference type="PANTHER" id="PTHR12992:SF26">
    <property type="entry name" value="NUDIX HYDROLASE 15, MITOCHONDRIAL-LIKE"/>
    <property type="match status" value="1"/>
</dbReference>
<protein>
    <recommendedName>
        <fullName evidence="1">Nudix hydrolase domain-containing protein</fullName>
    </recommendedName>
</protein>
<dbReference type="InterPro" id="IPR045121">
    <property type="entry name" value="CoAse"/>
</dbReference>
<name>A0A833Y2P5_JUGRE</name>
<dbReference type="EMBL" id="LIHL02000003">
    <property type="protein sequence ID" value="KAF5476309.1"/>
    <property type="molecule type" value="Genomic_DNA"/>
</dbReference>
<dbReference type="Gene3D" id="3.90.79.10">
    <property type="entry name" value="Nucleoside Triphosphate Pyrophosphohydrolase"/>
    <property type="match status" value="1"/>
</dbReference>
<dbReference type="GO" id="GO:0010945">
    <property type="term" value="F:coenzyme A diphosphatase activity"/>
    <property type="evidence" value="ECO:0007669"/>
    <property type="project" value="InterPro"/>
</dbReference>